<dbReference type="SUPFAM" id="SSF52833">
    <property type="entry name" value="Thioredoxin-like"/>
    <property type="match status" value="1"/>
</dbReference>
<dbReference type="OrthoDB" id="19690at2759"/>
<dbReference type="Proteomes" id="UP000250266">
    <property type="component" value="Unassembled WGS sequence"/>
</dbReference>
<feature type="domain" description="Thioredoxin" evidence="4">
    <location>
        <begin position="1"/>
        <end position="109"/>
    </location>
</feature>
<reference evidence="5 6" key="1">
    <citation type="journal article" date="2016" name="Nat. Commun.">
        <title>Ectomycorrhizal ecology is imprinted in the genome of the dominant symbiotic fungus Cenococcum geophilum.</title>
        <authorList>
            <consortium name="DOE Joint Genome Institute"/>
            <person name="Peter M."/>
            <person name="Kohler A."/>
            <person name="Ohm R.A."/>
            <person name="Kuo A."/>
            <person name="Krutzmann J."/>
            <person name="Morin E."/>
            <person name="Arend M."/>
            <person name="Barry K.W."/>
            <person name="Binder M."/>
            <person name="Choi C."/>
            <person name="Clum A."/>
            <person name="Copeland A."/>
            <person name="Grisel N."/>
            <person name="Haridas S."/>
            <person name="Kipfer T."/>
            <person name="LaButti K."/>
            <person name="Lindquist E."/>
            <person name="Lipzen A."/>
            <person name="Maire R."/>
            <person name="Meier B."/>
            <person name="Mihaltcheva S."/>
            <person name="Molinier V."/>
            <person name="Murat C."/>
            <person name="Poggeler S."/>
            <person name="Quandt C.A."/>
            <person name="Sperisen C."/>
            <person name="Tritt A."/>
            <person name="Tisserant E."/>
            <person name="Crous P.W."/>
            <person name="Henrissat B."/>
            <person name="Nehls U."/>
            <person name="Egli S."/>
            <person name="Spatafora J.W."/>
            <person name="Grigoriev I.V."/>
            <person name="Martin F.M."/>
        </authorList>
    </citation>
    <scope>NUCLEOTIDE SEQUENCE [LARGE SCALE GENOMIC DNA]</scope>
    <source>
        <strain evidence="5 6">CBS 459.81</strain>
    </source>
</reference>
<dbReference type="InterPro" id="IPR017937">
    <property type="entry name" value="Thioredoxin_CS"/>
</dbReference>
<feature type="region of interest" description="Disordered" evidence="3">
    <location>
        <begin position="114"/>
        <end position="151"/>
    </location>
</feature>
<keyword evidence="2" id="KW-1015">Disulfide bond</keyword>
<name>A0A8E2E9T4_9PEZI</name>
<keyword evidence="6" id="KW-1185">Reference proteome</keyword>
<dbReference type="AlphaFoldDB" id="A0A8E2E9T4"/>
<gene>
    <name evidence="5" type="ORF">K432DRAFT_354537</name>
</gene>
<dbReference type="PANTHER" id="PTHR46115">
    <property type="entry name" value="THIOREDOXIN-LIKE PROTEIN 1"/>
    <property type="match status" value="1"/>
</dbReference>
<evidence type="ECO:0000256" key="1">
    <source>
        <dbReference type="ARBA" id="ARBA00008987"/>
    </source>
</evidence>
<feature type="compositionally biased region" description="Polar residues" evidence="3">
    <location>
        <begin position="134"/>
        <end position="151"/>
    </location>
</feature>
<proteinExistence type="inferred from homology"/>
<sequence length="151" mass="16602">MSKPTSITDQLHFQTLVKGTTYLVADFYADWCGPCKTIAPFYEQLSTAHSAAGQLGFVKVNVDSHQGVAREYDVTAMPTFIVFKNGKQIERIRGANPSALRAAVQKITAELAKEKEEKATQKPVETPQGEEKTVSGSYGLTSNSNWRMSLN</sequence>
<dbReference type="Gene3D" id="3.40.30.10">
    <property type="entry name" value="Glutaredoxin"/>
    <property type="match status" value="1"/>
</dbReference>
<dbReference type="PRINTS" id="PR00421">
    <property type="entry name" value="THIOREDOXIN"/>
</dbReference>
<evidence type="ECO:0000256" key="3">
    <source>
        <dbReference type="SAM" id="MobiDB-lite"/>
    </source>
</evidence>
<dbReference type="CDD" id="cd02947">
    <property type="entry name" value="TRX_family"/>
    <property type="match status" value="1"/>
</dbReference>
<evidence type="ECO:0000313" key="5">
    <source>
        <dbReference type="EMBL" id="OCK79633.1"/>
    </source>
</evidence>
<dbReference type="PROSITE" id="PS00194">
    <property type="entry name" value="THIOREDOXIN_1"/>
    <property type="match status" value="1"/>
</dbReference>
<dbReference type="InterPro" id="IPR013766">
    <property type="entry name" value="Thioredoxin_domain"/>
</dbReference>
<organism evidence="5 6">
    <name type="scientific">Lepidopterella palustris CBS 459.81</name>
    <dbReference type="NCBI Taxonomy" id="1314670"/>
    <lineage>
        <taxon>Eukaryota</taxon>
        <taxon>Fungi</taxon>
        <taxon>Dikarya</taxon>
        <taxon>Ascomycota</taxon>
        <taxon>Pezizomycotina</taxon>
        <taxon>Dothideomycetes</taxon>
        <taxon>Pleosporomycetidae</taxon>
        <taxon>Mytilinidiales</taxon>
        <taxon>Argynnaceae</taxon>
        <taxon>Lepidopterella</taxon>
    </lineage>
</organism>
<accession>A0A8E2E9T4</accession>
<evidence type="ECO:0000259" key="4">
    <source>
        <dbReference type="PROSITE" id="PS51352"/>
    </source>
</evidence>
<dbReference type="PROSITE" id="PS51352">
    <property type="entry name" value="THIOREDOXIN_2"/>
    <property type="match status" value="1"/>
</dbReference>
<comment type="similarity">
    <text evidence="1">Belongs to the thioredoxin family.</text>
</comment>
<evidence type="ECO:0000313" key="6">
    <source>
        <dbReference type="Proteomes" id="UP000250266"/>
    </source>
</evidence>
<evidence type="ECO:0000256" key="2">
    <source>
        <dbReference type="ARBA" id="ARBA00023157"/>
    </source>
</evidence>
<dbReference type="EMBL" id="KV744995">
    <property type="protein sequence ID" value="OCK79633.1"/>
    <property type="molecule type" value="Genomic_DNA"/>
</dbReference>
<dbReference type="Pfam" id="PF00085">
    <property type="entry name" value="Thioredoxin"/>
    <property type="match status" value="1"/>
</dbReference>
<protein>
    <submittedName>
        <fullName evidence="5">Thioredoxin-domain-containing protein</fullName>
    </submittedName>
</protein>
<dbReference type="InterPro" id="IPR036249">
    <property type="entry name" value="Thioredoxin-like_sf"/>
</dbReference>